<sequence length="327" mass="35121">MRARLTFQELEKFIDVAYTLNFRASAARCCISQPALSRAIASIEAKLGARLFDRNTHGVSLTTAGKQLLPIARRIVFELNDSLSELSEFVAGHRGHILLASIPSAAAAILPKLMQTFLESHPGVSMGLQAVSAAEVSASVADGTADIGICAIAPDEAYPLDGFDFTPIIDDELLLICSEDDPLARNDSASWKAFTTRPYIMNGPASSLRPLVKHAFEHTGITVRARYESMNLPVTARMVAAGLGIAVLSSLSRSVVNPDGLAFVPLRDPPVSRRIGVLTRKGRSLSAPANQFLSHLIENGADAGQLAADLCAVPQRRQRRQTRSSSH</sequence>
<evidence type="ECO:0000256" key="3">
    <source>
        <dbReference type="ARBA" id="ARBA00023125"/>
    </source>
</evidence>
<dbReference type="Proteomes" id="UP000214603">
    <property type="component" value="Unassembled WGS sequence"/>
</dbReference>
<evidence type="ECO:0000256" key="4">
    <source>
        <dbReference type="ARBA" id="ARBA00023163"/>
    </source>
</evidence>
<feature type="domain" description="HTH lysR-type" evidence="5">
    <location>
        <begin position="5"/>
        <end position="62"/>
    </location>
</feature>
<dbReference type="Pfam" id="PF00126">
    <property type="entry name" value="HTH_1"/>
    <property type="match status" value="1"/>
</dbReference>
<proteinExistence type="inferred from homology"/>
<comment type="caution">
    <text evidence="6">The sequence shown here is derived from an EMBL/GenBank/DDBJ whole genome shotgun (WGS) entry which is preliminary data.</text>
</comment>
<evidence type="ECO:0000256" key="2">
    <source>
        <dbReference type="ARBA" id="ARBA00023015"/>
    </source>
</evidence>
<accession>A0A225MQS1</accession>
<dbReference type="EMBL" id="NJIH01000004">
    <property type="protein sequence ID" value="OWT61801.1"/>
    <property type="molecule type" value="Genomic_DNA"/>
</dbReference>
<dbReference type="AlphaFoldDB" id="A0A225MQS1"/>
<dbReference type="Gene3D" id="1.10.10.10">
    <property type="entry name" value="Winged helix-like DNA-binding domain superfamily/Winged helix DNA-binding domain"/>
    <property type="match status" value="1"/>
</dbReference>
<dbReference type="FunFam" id="1.10.10.10:FF:000001">
    <property type="entry name" value="LysR family transcriptional regulator"/>
    <property type="match status" value="1"/>
</dbReference>
<evidence type="ECO:0000313" key="6">
    <source>
        <dbReference type="EMBL" id="OWT61801.1"/>
    </source>
</evidence>
<dbReference type="PROSITE" id="PS50931">
    <property type="entry name" value="HTH_LYSR"/>
    <property type="match status" value="1"/>
</dbReference>
<dbReference type="InterPro" id="IPR050950">
    <property type="entry name" value="HTH-type_LysR_regulators"/>
</dbReference>
<reference evidence="7" key="1">
    <citation type="submission" date="2017-06" db="EMBL/GenBank/DDBJ databases">
        <title>Herbaspirillum phytohormonus sp. nov., isolated from the root nodule of Robinia pseudoacacia in lead-zinc mine.</title>
        <authorList>
            <person name="Fan M."/>
            <person name="Lin Y."/>
        </authorList>
    </citation>
    <scope>NUCLEOTIDE SEQUENCE [LARGE SCALE GENOMIC DNA]</scope>
    <source>
        <strain evidence="7">SC-089</strain>
    </source>
</reference>
<keyword evidence="3" id="KW-0238">DNA-binding</keyword>
<dbReference type="GO" id="GO:0003677">
    <property type="term" value="F:DNA binding"/>
    <property type="evidence" value="ECO:0007669"/>
    <property type="project" value="UniProtKB-KW"/>
</dbReference>
<evidence type="ECO:0000259" key="5">
    <source>
        <dbReference type="PROSITE" id="PS50931"/>
    </source>
</evidence>
<comment type="similarity">
    <text evidence="1">Belongs to the LysR transcriptional regulatory family.</text>
</comment>
<dbReference type="InterPro" id="IPR005119">
    <property type="entry name" value="LysR_subst-bd"/>
</dbReference>
<organism evidence="6 7">
    <name type="scientific">Candidimonas nitroreducens</name>
    <dbReference type="NCBI Taxonomy" id="683354"/>
    <lineage>
        <taxon>Bacteria</taxon>
        <taxon>Pseudomonadati</taxon>
        <taxon>Pseudomonadota</taxon>
        <taxon>Betaproteobacteria</taxon>
        <taxon>Burkholderiales</taxon>
        <taxon>Alcaligenaceae</taxon>
        <taxon>Candidimonas</taxon>
    </lineage>
</organism>
<evidence type="ECO:0000313" key="7">
    <source>
        <dbReference type="Proteomes" id="UP000214603"/>
    </source>
</evidence>
<dbReference type="CDD" id="cd08440">
    <property type="entry name" value="PBP2_LTTR_like_4"/>
    <property type="match status" value="1"/>
</dbReference>
<protein>
    <submittedName>
        <fullName evidence="6">LysR family transcriptional regulator</fullName>
    </submittedName>
</protein>
<dbReference type="PANTHER" id="PTHR30419">
    <property type="entry name" value="HTH-TYPE TRANSCRIPTIONAL REGULATOR YBHD"/>
    <property type="match status" value="1"/>
</dbReference>
<keyword evidence="7" id="KW-1185">Reference proteome</keyword>
<dbReference type="InterPro" id="IPR036390">
    <property type="entry name" value="WH_DNA-bd_sf"/>
</dbReference>
<gene>
    <name evidence="6" type="ORF">CEY11_08150</name>
</gene>
<dbReference type="GO" id="GO:0003700">
    <property type="term" value="F:DNA-binding transcription factor activity"/>
    <property type="evidence" value="ECO:0007669"/>
    <property type="project" value="InterPro"/>
</dbReference>
<keyword evidence="4" id="KW-0804">Transcription</keyword>
<keyword evidence="2" id="KW-0805">Transcription regulation</keyword>
<dbReference type="Gene3D" id="3.40.190.290">
    <property type="match status" value="1"/>
</dbReference>
<dbReference type="InterPro" id="IPR000847">
    <property type="entry name" value="LysR_HTH_N"/>
</dbReference>
<dbReference type="PRINTS" id="PR00039">
    <property type="entry name" value="HTHLYSR"/>
</dbReference>
<dbReference type="OrthoDB" id="8675247at2"/>
<dbReference type="RefSeq" id="WP_088602888.1">
    <property type="nucleotide sequence ID" value="NZ_NJIH01000004.1"/>
</dbReference>
<dbReference type="SUPFAM" id="SSF53850">
    <property type="entry name" value="Periplasmic binding protein-like II"/>
    <property type="match status" value="1"/>
</dbReference>
<evidence type="ECO:0000256" key="1">
    <source>
        <dbReference type="ARBA" id="ARBA00009437"/>
    </source>
</evidence>
<dbReference type="SUPFAM" id="SSF46785">
    <property type="entry name" value="Winged helix' DNA-binding domain"/>
    <property type="match status" value="1"/>
</dbReference>
<dbReference type="InterPro" id="IPR036388">
    <property type="entry name" value="WH-like_DNA-bd_sf"/>
</dbReference>
<name>A0A225MQS1_9BURK</name>
<dbReference type="GO" id="GO:0005829">
    <property type="term" value="C:cytosol"/>
    <property type="evidence" value="ECO:0007669"/>
    <property type="project" value="TreeGrafter"/>
</dbReference>
<dbReference type="Pfam" id="PF03466">
    <property type="entry name" value="LysR_substrate"/>
    <property type="match status" value="1"/>
</dbReference>